<reference evidence="3" key="1">
    <citation type="journal article" date="2019" name="Int. J. Syst. Evol. Microbiol.">
        <title>The Global Catalogue of Microorganisms (GCM) 10K type strain sequencing project: providing services to taxonomists for standard genome sequencing and annotation.</title>
        <authorList>
            <consortium name="The Broad Institute Genomics Platform"/>
            <consortium name="The Broad Institute Genome Sequencing Center for Infectious Disease"/>
            <person name="Wu L."/>
            <person name="Ma J."/>
        </authorList>
    </citation>
    <scope>NUCLEOTIDE SEQUENCE [LARGE SCALE GENOMIC DNA]</scope>
    <source>
        <strain evidence="3">KCTC 23299</strain>
    </source>
</reference>
<dbReference type="InterPro" id="IPR025359">
    <property type="entry name" value="SduA_C"/>
</dbReference>
<proteinExistence type="predicted"/>
<keyword evidence="3" id="KW-1185">Reference proteome</keyword>
<protein>
    <submittedName>
        <fullName evidence="2">Shedu immune nuclease family protein</fullName>
    </submittedName>
</protein>
<sequence>MKHIQPSTENQFSEDQGKEVFYFYGEDRNPVHKAKEIYKKEKIIIVYPYSLNRSTGQVTPKKIKKIEFRGWSTLEAVPNDFKKTLGYGFRTKRIKSFLQLIYSRFREVENIIFGINIQNRFAKKTITLNWGDVEKILKNIYKEFLIVDSNRKLLITNELSRLTTKIAPIEKKLTAGELEQYLSKFGSFEKITPRDVETLAKVFEKLPSGKIITTSHFIKTKEKLDIVYLEDVIEKFKKLLTVTNDNEEQWQIFFEKYSWVLTHLFPYQVILKKGKAYVGGKTIENAEGRVVDFLFASNLSDNFALLEIKTHNKELLKPTAYRKPDVFAWADELSGGLNQCLDQKHTFLKDFGKENPSYDPKAILVIGLKSKLNSNQTKCFELLRANQKNVDIVTFDELLKKLEGLHKVVTGKV</sequence>
<dbReference type="RefSeq" id="WP_386094708.1">
    <property type="nucleotide sequence ID" value="NZ_JBHUOZ010000001.1"/>
</dbReference>
<dbReference type="Proteomes" id="UP001597511">
    <property type="component" value="Unassembled WGS sequence"/>
</dbReference>
<accession>A0ABW6A3G5</accession>
<evidence type="ECO:0000259" key="1">
    <source>
        <dbReference type="Pfam" id="PF14082"/>
    </source>
</evidence>
<gene>
    <name evidence="2" type="ORF">ACFS6H_02130</name>
</gene>
<evidence type="ECO:0000313" key="3">
    <source>
        <dbReference type="Proteomes" id="UP001597511"/>
    </source>
</evidence>
<evidence type="ECO:0000313" key="2">
    <source>
        <dbReference type="EMBL" id="MFD2918488.1"/>
    </source>
</evidence>
<organism evidence="2 3">
    <name type="scientific">Terrimonas rubra</name>
    <dbReference type="NCBI Taxonomy" id="1035890"/>
    <lineage>
        <taxon>Bacteria</taxon>
        <taxon>Pseudomonadati</taxon>
        <taxon>Bacteroidota</taxon>
        <taxon>Chitinophagia</taxon>
        <taxon>Chitinophagales</taxon>
        <taxon>Chitinophagaceae</taxon>
        <taxon>Terrimonas</taxon>
    </lineage>
</organism>
<feature type="domain" description="Shedu protein SduA C-terminal" evidence="1">
    <location>
        <begin position="246"/>
        <end position="399"/>
    </location>
</feature>
<name>A0ABW6A3G5_9BACT</name>
<dbReference type="Pfam" id="PF14082">
    <property type="entry name" value="SduA_C"/>
    <property type="match status" value="1"/>
</dbReference>
<dbReference type="EMBL" id="JBHUOZ010000001">
    <property type="protein sequence ID" value="MFD2918488.1"/>
    <property type="molecule type" value="Genomic_DNA"/>
</dbReference>
<comment type="caution">
    <text evidence="2">The sequence shown here is derived from an EMBL/GenBank/DDBJ whole genome shotgun (WGS) entry which is preliminary data.</text>
</comment>